<dbReference type="PANTHER" id="PTHR12606:SF1">
    <property type="entry name" value="UBIQUITIN-LIKE-SPECIFIC PROTEASE 1A"/>
    <property type="match status" value="1"/>
</dbReference>
<dbReference type="OrthoDB" id="6478337at2759"/>
<dbReference type="RefSeq" id="XP_022670724.1">
    <property type="nucleotide sequence ID" value="XM_022814989.1"/>
</dbReference>
<evidence type="ECO:0000259" key="5">
    <source>
        <dbReference type="PROSITE" id="PS50600"/>
    </source>
</evidence>
<evidence type="ECO:0000256" key="2">
    <source>
        <dbReference type="ARBA" id="ARBA00022670"/>
    </source>
</evidence>
<evidence type="ECO:0000313" key="6">
    <source>
        <dbReference type="EnsemblMetazoa" id="XP_022670724"/>
    </source>
</evidence>
<dbReference type="InterPro" id="IPR038765">
    <property type="entry name" value="Papain-like_cys_pep_sf"/>
</dbReference>
<feature type="domain" description="Ubiquitin-like protease family profile" evidence="5">
    <location>
        <begin position="65"/>
        <end position="237"/>
    </location>
</feature>
<dbReference type="GeneID" id="111254292"/>
<dbReference type="Gene3D" id="3.40.395.10">
    <property type="entry name" value="Adenoviral Proteinase, Chain A"/>
    <property type="match status" value="1"/>
</dbReference>
<dbReference type="InterPro" id="IPR003653">
    <property type="entry name" value="Peptidase_C48_C"/>
</dbReference>
<protein>
    <recommendedName>
        <fullName evidence="5">Ubiquitin-like protease family profile domain-containing protein</fullName>
    </recommendedName>
</protein>
<dbReference type="EnsemblMetazoa" id="XM_022814989">
    <property type="protein sequence ID" value="XP_022670724"/>
    <property type="gene ID" value="LOC111254292"/>
</dbReference>
<dbReference type="GO" id="GO:0005634">
    <property type="term" value="C:nucleus"/>
    <property type="evidence" value="ECO:0007669"/>
    <property type="project" value="TreeGrafter"/>
</dbReference>
<evidence type="ECO:0000313" key="7">
    <source>
        <dbReference type="Proteomes" id="UP000594260"/>
    </source>
</evidence>
<keyword evidence="7" id="KW-1185">Reference proteome</keyword>
<dbReference type="PANTHER" id="PTHR12606">
    <property type="entry name" value="SENTRIN/SUMO-SPECIFIC PROTEASE"/>
    <property type="match status" value="1"/>
</dbReference>
<keyword evidence="2" id="KW-0645">Protease</keyword>
<name>A0A7M7KY23_VARDE</name>
<proteinExistence type="inferred from homology"/>
<evidence type="ECO:0000256" key="3">
    <source>
        <dbReference type="ARBA" id="ARBA00022801"/>
    </source>
</evidence>
<comment type="similarity">
    <text evidence="1">Belongs to the peptidase C48 family.</text>
</comment>
<evidence type="ECO:0000256" key="1">
    <source>
        <dbReference type="ARBA" id="ARBA00005234"/>
    </source>
</evidence>
<dbReference type="AlphaFoldDB" id="A0A7M7KY23"/>
<keyword evidence="4" id="KW-0788">Thiol protease</keyword>
<dbReference type="SUPFAM" id="SSF54001">
    <property type="entry name" value="Cysteine proteinases"/>
    <property type="match status" value="1"/>
</dbReference>
<sequence length="252" mass="29220">MKSLRLTNDSDADVESEVLNDLEQLNISETAGSGKGCSDHGCALVSLQQRFDINKIEKTAKKFRLNFNEGDLRSLTIPDEQLHDYAIDLYLQLVIGRANDDRLSNQQLPKAYAFSSSFLYSYENYHYDVVKGAIDDLQKYDLLLFPVNENGVHWCLAVVHTGTWTIEYYDPLWNQKNETAHTDSVKKVNTIRDYLSEQMETQNMEYRTCSVHFIRDIPQQQNSYDCGMHVLHNLVQKCSEFLWLYFAISMNF</sequence>
<dbReference type="PROSITE" id="PS50600">
    <property type="entry name" value="ULP_PROTEASE"/>
    <property type="match status" value="1"/>
</dbReference>
<dbReference type="Proteomes" id="UP000594260">
    <property type="component" value="Unplaced"/>
</dbReference>
<dbReference type="Pfam" id="PF02902">
    <property type="entry name" value="Peptidase_C48"/>
    <property type="match status" value="1"/>
</dbReference>
<dbReference type="InParanoid" id="A0A7M7KY23"/>
<reference evidence="6" key="1">
    <citation type="submission" date="2021-01" db="UniProtKB">
        <authorList>
            <consortium name="EnsemblMetazoa"/>
        </authorList>
    </citation>
    <scope>IDENTIFICATION</scope>
</reference>
<accession>A0A7M7KY23</accession>
<dbReference type="GO" id="GO:0006508">
    <property type="term" value="P:proteolysis"/>
    <property type="evidence" value="ECO:0007669"/>
    <property type="project" value="UniProtKB-KW"/>
</dbReference>
<dbReference type="GO" id="GO:0016929">
    <property type="term" value="F:deSUMOylase activity"/>
    <property type="evidence" value="ECO:0007669"/>
    <property type="project" value="TreeGrafter"/>
</dbReference>
<keyword evidence="3" id="KW-0378">Hydrolase</keyword>
<dbReference type="KEGG" id="vde:111254292"/>
<organism evidence="6 7">
    <name type="scientific">Varroa destructor</name>
    <name type="common">Honeybee mite</name>
    <dbReference type="NCBI Taxonomy" id="109461"/>
    <lineage>
        <taxon>Eukaryota</taxon>
        <taxon>Metazoa</taxon>
        <taxon>Ecdysozoa</taxon>
        <taxon>Arthropoda</taxon>
        <taxon>Chelicerata</taxon>
        <taxon>Arachnida</taxon>
        <taxon>Acari</taxon>
        <taxon>Parasitiformes</taxon>
        <taxon>Mesostigmata</taxon>
        <taxon>Gamasina</taxon>
        <taxon>Dermanyssoidea</taxon>
        <taxon>Varroidae</taxon>
        <taxon>Varroa</taxon>
    </lineage>
</organism>
<evidence type="ECO:0000256" key="4">
    <source>
        <dbReference type="ARBA" id="ARBA00022807"/>
    </source>
</evidence>
<dbReference type="GO" id="GO:0016926">
    <property type="term" value="P:protein desumoylation"/>
    <property type="evidence" value="ECO:0007669"/>
    <property type="project" value="TreeGrafter"/>
</dbReference>